<dbReference type="PANTHER" id="PTHR43464:SF95">
    <property type="entry name" value="TRNA U34 CARBOXYMETHYLTRANSFERASE"/>
    <property type="match status" value="1"/>
</dbReference>
<dbReference type="NCBIfam" id="TIGR00452">
    <property type="entry name" value="tRNA 5-methoxyuridine(34)/uridine 5-oxyacetic acid(34) synthase CmoB"/>
    <property type="match status" value="1"/>
</dbReference>
<dbReference type="InterPro" id="IPR027555">
    <property type="entry name" value="Mo5U34_MeTrfas-like"/>
</dbReference>
<dbReference type="Proteomes" id="UP000305198">
    <property type="component" value="Unassembled WGS sequence"/>
</dbReference>
<comment type="function">
    <text evidence="3">Catalyzes carboxymethyl transfer from carboxy-S-adenosyl-L-methionine (Cx-SAM) to 5-hydroxyuridine (ho5U) to form 5-carboxymethoxyuridine (cmo5U) at position 34 in tRNAs.</text>
</comment>
<keyword evidence="1 3" id="KW-0808">Transferase</keyword>
<protein>
    <recommendedName>
        <fullName evidence="3">tRNA U34 carboxymethyltransferase</fullName>
        <ecNumber evidence="3">2.5.1.-</ecNumber>
    </recommendedName>
</protein>
<comment type="caution">
    <text evidence="4">The sequence shown here is derived from an EMBL/GenBank/DDBJ whole genome shotgun (WGS) entry which is preliminary data.</text>
</comment>
<comment type="caution">
    <text evidence="3">Lacks conserved residue(s) required for the propagation of feature annotation.</text>
</comment>
<dbReference type="EMBL" id="SWAV01000003">
    <property type="protein sequence ID" value="TKA91563.1"/>
    <property type="molecule type" value="Genomic_DNA"/>
</dbReference>
<comment type="catalytic activity">
    <reaction evidence="3">
        <text>carboxy-S-adenosyl-L-methionine + 5-hydroxyuridine(34) in tRNA = 5-carboxymethoxyuridine(34) in tRNA + S-adenosyl-L-homocysteine + H(+)</text>
        <dbReference type="Rhea" id="RHEA:52848"/>
        <dbReference type="Rhea" id="RHEA-COMP:13381"/>
        <dbReference type="Rhea" id="RHEA-COMP:13383"/>
        <dbReference type="ChEBI" id="CHEBI:15378"/>
        <dbReference type="ChEBI" id="CHEBI:57856"/>
        <dbReference type="ChEBI" id="CHEBI:134278"/>
        <dbReference type="ChEBI" id="CHEBI:136877"/>
        <dbReference type="ChEBI" id="CHEBI:136879"/>
    </reaction>
</comment>
<feature type="binding site" evidence="3">
    <location>
        <position position="117"/>
    </location>
    <ligand>
        <name>carboxy-S-adenosyl-L-methionine</name>
        <dbReference type="ChEBI" id="CHEBI:134278"/>
    </ligand>
</feature>
<feature type="binding site" evidence="3">
    <location>
        <position position="207"/>
    </location>
    <ligand>
        <name>carboxy-S-adenosyl-L-methionine</name>
        <dbReference type="ChEBI" id="CHEBI:134278"/>
    </ligand>
</feature>
<feature type="binding site" evidence="3">
    <location>
        <position position="141"/>
    </location>
    <ligand>
        <name>carboxy-S-adenosyl-L-methionine</name>
        <dbReference type="ChEBI" id="CHEBI:134278"/>
    </ligand>
</feature>
<dbReference type="PANTHER" id="PTHR43464">
    <property type="entry name" value="METHYLTRANSFERASE"/>
    <property type="match status" value="1"/>
</dbReference>
<feature type="binding site" evidence="3">
    <location>
        <position position="211"/>
    </location>
    <ligand>
        <name>carboxy-S-adenosyl-L-methionine</name>
        <dbReference type="ChEBI" id="CHEBI:134278"/>
    </ligand>
</feature>
<evidence type="ECO:0000256" key="1">
    <source>
        <dbReference type="ARBA" id="ARBA00022679"/>
    </source>
</evidence>
<reference evidence="4 5" key="1">
    <citation type="submission" date="2019-04" db="EMBL/GenBank/DDBJ databases">
        <title>Crypto-aerobic microbial life in anoxic (sulfidic) marine sediments.</title>
        <authorList>
            <person name="Bhattacharya S."/>
            <person name="Roy C."/>
            <person name="Mondal N."/>
            <person name="Sarkar J."/>
            <person name="Mandal S."/>
            <person name="Rameez M.J."/>
            <person name="Ghosh W."/>
        </authorList>
    </citation>
    <scope>NUCLEOTIDE SEQUENCE [LARGE SCALE GENOMIC DNA]</scope>
    <source>
        <strain evidence="4 5">SBBB</strain>
    </source>
</reference>
<name>A0A4U0YR92_9GAMM</name>
<accession>A0A4U0YR92</accession>
<dbReference type="EC" id="2.5.1.-" evidence="3"/>
<feature type="binding site" evidence="3">
    <location>
        <position position="122"/>
    </location>
    <ligand>
        <name>carboxy-S-adenosyl-L-methionine</name>
        <dbReference type="ChEBI" id="CHEBI:134278"/>
    </ligand>
</feature>
<dbReference type="InterPro" id="IPR010017">
    <property type="entry name" value="CmoB"/>
</dbReference>
<evidence type="ECO:0000256" key="3">
    <source>
        <dbReference type="HAMAP-Rule" id="MF_01590"/>
    </source>
</evidence>
<gene>
    <name evidence="3 4" type="primary">cmoB</name>
    <name evidence="4" type="ORF">FA869_10725</name>
</gene>
<feature type="binding site" evidence="3">
    <location>
        <position position="103"/>
    </location>
    <ligand>
        <name>carboxy-S-adenosyl-L-methionine</name>
        <dbReference type="ChEBI" id="CHEBI:134278"/>
    </ligand>
</feature>
<dbReference type="GO" id="GO:0002098">
    <property type="term" value="P:tRNA wobble uridine modification"/>
    <property type="evidence" value="ECO:0007669"/>
    <property type="project" value="InterPro"/>
</dbReference>
<feature type="binding site" evidence="3">
    <location>
        <position position="326"/>
    </location>
    <ligand>
        <name>carboxy-S-adenosyl-L-methionine</name>
        <dbReference type="ChEBI" id="CHEBI:134278"/>
    </ligand>
</feature>
<dbReference type="GO" id="GO:0008168">
    <property type="term" value="F:methyltransferase activity"/>
    <property type="evidence" value="ECO:0007669"/>
    <property type="project" value="TreeGrafter"/>
</dbReference>
<dbReference type="CDD" id="cd02440">
    <property type="entry name" value="AdoMet_MTases"/>
    <property type="match status" value="1"/>
</dbReference>
<feature type="binding site" evidence="3">
    <location>
        <begin position="191"/>
        <end position="192"/>
    </location>
    <ligand>
        <name>carboxy-S-adenosyl-L-methionine</name>
        <dbReference type="ChEBI" id="CHEBI:134278"/>
    </ligand>
</feature>
<comment type="subunit">
    <text evidence="3">Homotetramer.</text>
</comment>
<evidence type="ECO:0000313" key="5">
    <source>
        <dbReference type="Proteomes" id="UP000305198"/>
    </source>
</evidence>
<sequence>MSQFRFDNGPRVIDYSPLYRDLSGTSLQDWLADLPTALERRLTEAHRHGDLPRWQACLPQLPDLLPATVELQQGIHIGAADELSAEQQQALRETLQGLHPWRKGPFELFGVQIDTEWRSDWKWDRVAPHLTLQGKRVLDVGCGNGYHMWRMWQDGARMVIGVDPNLLFLTQFEAIRRYLPDAPVWQLPFTLEELPEPTGGFDTVFSMGVLYHRRSPLDHLLQLKACLRPGGELVLETLVIEGDEQQCLMPEDRYAQMRNVWFLPSVAMLERFLRRCGYTDVRCVDLNRTSVEEQRSTEWMRFQSLPDFLDPTNAELTCEGYPAPLRATLLAKRPE</sequence>
<evidence type="ECO:0000313" key="4">
    <source>
        <dbReference type="EMBL" id="TKA91563.1"/>
    </source>
</evidence>
<dbReference type="InterPro" id="IPR029063">
    <property type="entry name" value="SAM-dependent_MTases_sf"/>
</dbReference>
<dbReference type="HAMAP" id="MF_01590">
    <property type="entry name" value="tRNA_carboxymethyltr_CmoB"/>
    <property type="match status" value="1"/>
</dbReference>
<keyword evidence="2 3" id="KW-0819">tRNA processing</keyword>
<dbReference type="NCBIfam" id="NF011650">
    <property type="entry name" value="PRK15068.1"/>
    <property type="match status" value="1"/>
</dbReference>
<comment type="similarity">
    <text evidence="3">Belongs to the class I-like SAM-binding methyltransferase superfamily. CmoB family.</text>
</comment>
<organism evidence="4 5">
    <name type="scientific">Halopseudomonas bauzanensis</name>
    <dbReference type="NCBI Taxonomy" id="653930"/>
    <lineage>
        <taxon>Bacteria</taxon>
        <taxon>Pseudomonadati</taxon>
        <taxon>Pseudomonadota</taxon>
        <taxon>Gammaproteobacteria</taxon>
        <taxon>Pseudomonadales</taxon>
        <taxon>Pseudomonadaceae</taxon>
        <taxon>Halopseudomonas</taxon>
    </lineage>
</organism>
<dbReference type="SUPFAM" id="SSF53335">
    <property type="entry name" value="S-adenosyl-L-methionine-dependent methyltransferases"/>
    <property type="match status" value="1"/>
</dbReference>
<evidence type="ECO:0000256" key="2">
    <source>
        <dbReference type="ARBA" id="ARBA00022694"/>
    </source>
</evidence>
<dbReference type="AlphaFoldDB" id="A0A4U0YR92"/>
<proteinExistence type="inferred from homology"/>
<dbReference type="GO" id="GO:0016765">
    <property type="term" value="F:transferase activity, transferring alkyl or aryl (other than methyl) groups"/>
    <property type="evidence" value="ECO:0007669"/>
    <property type="project" value="UniProtKB-UniRule"/>
</dbReference>
<dbReference type="Pfam" id="PF08003">
    <property type="entry name" value="Methyltransf_9"/>
    <property type="match status" value="1"/>
</dbReference>
<dbReference type="Gene3D" id="3.40.50.150">
    <property type="entry name" value="Vaccinia Virus protein VP39"/>
    <property type="match status" value="1"/>
</dbReference>